<keyword evidence="3" id="KW-0378">Hydrolase</keyword>
<comment type="caution">
    <text evidence="6">The sequence shown here is derived from an EMBL/GenBank/DDBJ whole genome shotgun (WGS) entry which is preliminary data.</text>
</comment>
<dbReference type="EMBL" id="BNDS01000005">
    <property type="protein sequence ID" value="GHH97989.1"/>
    <property type="molecule type" value="Genomic_DNA"/>
</dbReference>
<dbReference type="RefSeq" id="WP_191271404.1">
    <property type="nucleotide sequence ID" value="NZ_BNDS01000005.1"/>
</dbReference>
<evidence type="ECO:0000313" key="7">
    <source>
        <dbReference type="Proteomes" id="UP000637074"/>
    </source>
</evidence>
<evidence type="ECO:0000256" key="1">
    <source>
        <dbReference type="ARBA" id="ARBA00008779"/>
    </source>
</evidence>
<evidence type="ECO:0000256" key="3">
    <source>
        <dbReference type="ARBA" id="ARBA00022801"/>
    </source>
</evidence>
<dbReference type="Proteomes" id="UP000637074">
    <property type="component" value="Unassembled WGS sequence"/>
</dbReference>
<comment type="similarity">
    <text evidence="1">Belongs to the sulfatase family.</text>
</comment>
<dbReference type="PANTHER" id="PTHR42693:SF53">
    <property type="entry name" value="ENDO-4-O-SULFATASE"/>
    <property type="match status" value="1"/>
</dbReference>
<dbReference type="PROSITE" id="PS00523">
    <property type="entry name" value="SULFATASE_1"/>
    <property type="match status" value="1"/>
</dbReference>
<dbReference type="Gene3D" id="3.40.720.10">
    <property type="entry name" value="Alkaline Phosphatase, subunit A"/>
    <property type="match status" value="1"/>
</dbReference>
<evidence type="ECO:0000256" key="2">
    <source>
        <dbReference type="ARBA" id="ARBA00022723"/>
    </source>
</evidence>
<feature type="domain" description="Sulfatase N-terminal" evidence="5">
    <location>
        <begin position="4"/>
        <end position="395"/>
    </location>
</feature>
<dbReference type="InterPro" id="IPR024607">
    <property type="entry name" value="Sulfatase_CS"/>
</dbReference>
<dbReference type="Pfam" id="PF00884">
    <property type="entry name" value="Sulfatase"/>
    <property type="match status" value="1"/>
</dbReference>
<sequence length="503" mass="58061">MDRPNILLITSDQQHWNTIGAFNKEVSTPNLDRLVKEGTTFSRAYCPNPTCTPSRSSIITGLYPSQHGAWSLGTKLLEDVHTVGDSLTEGGYRTSLIGKAHFQPLNATEEYSSLESYPILQDLEFWQEFNGPFYGFDHVELARNHVNEAHVGQHYALWLEEKGCKNWRDYFLPPTGTMDRSIKYKWEIPEEYHYNTWIAEQTNKRLEQYKQEGESFFLWASFFDPHPPYLVSEPWDTMYDPEKLTVPVVTAGEHEKNPPHFQMTQEDNPDFSKYIESDIGNIGFRSHVNVLHDEAKKNMAVYYGMVSMLDKYIGVILDRLDELGLADNTIVVFTSDHGHFFGQHGLHDKGGFHYEDLIKLPFIVRYPKRVPSGKISNSMQSLVDLAPTFLSFAGIPIPSLMTGVNQKDVWLGEKEEERDHIICEYRTQPTKVHLKTYVDRRYKITVYYNETYGELFDLQEDPGEICNLWDAPDYSEIKANLLLKYIWAELGKEPMKMPRIAGA</sequence>
<keyword evidence="7" id="KW-1185">Reference proteome</keyword>
<dbReference type="InterPro" id="IPR050738">
    <property type="entry name" value="Sulfatase"/>
</dbReference>
<dbReference type="InterPro" id="IPR000917">
    <property type="entry name" value="Sulfatase_N"/>
</dbReference>
<dbReference type="PANTHER" id="PTHR42693">
    <property type="entry name" value="ARYLSULFATASE FAMILY MEMBER"/>
    <property type="match status" value="1"/>
</dbReference>
<reference evidence="6 7" key="1">
    <citation type="journal article" date="2022" name="Int. J. Syst. Evol. Microbiol.">
        <title>Neobacillus kokaensis sp. nov., isolated from soil.</title>
        <authorList>
            <person name="Yuki K."/>
            <person name="Matsubara H."/>
            <person name="Yamaguchi S."/>
        </authorList>
    </citation>
    <scope>NUCLEOTIDE SEQUENCE [LARGE SCALE GENOMIC DNA]</scope>
    <source>
        <strain evidence="6 7">LOB 377</strain>
    </source>
</reference>
<evidence type="ECO:0000313" key="6">
    <source>
        <dbReference type="EMBL" id="GHH97989.1"/>
    </source>
</evidence>
<keyword evidence="2" id="KW-0479">Metal-binding</keyword>
<keyword evidence="4" id="KW-0106">Calcium</keyword>
<proteinExistence type="inferred from homology"/>
<evidence type="ECO:0000259" key="5">
    <source>
        <dbReference type="Pfam" id="PF00884"/>
    </source>
</evidence>
<accession>A0ABQ3N087</accession>
<evidence type="ECO:0000256" key="4">
    <source>
        <dbReference type="ARBA" id="ARBA00022837"/>
    </source>
</evidence>
<dbReference type="InterPro" id="IPR017850">
    <property type="entry name" value="Alkaline_phosphatase_core_sf"/>
</dbReference>
<gene>
    <name evidence="6" type="ORF">AM1BK_15320</name>
</gene>
<name>A0ABQ3N087_9BACI</name>
<protein>
    <submittedName>
        <fullName evidence="6">Sulfatase</fullName>
    </submittedName>
</protein>
<organism evidence="6 7">
    <name type="scientific">Neobacillus kokaensis</name>
    <dbReference type="NCBI Taxonomy" id="2759023"/>
    <lineage>
        <taxon>Bacteria</taxon>
        <taxon>Bacillati</taxon>
        <taxon>Bacillota</taxon>
        <taxon>Bacilli</taxon>
        <taxon>Bacillales</taxon>
        <taxon>Bacillaceae</taxon>
        <taxon>Neobacillus</taxon>
    </lineage>
</organism>
<dbReference type="SUPFAM" id="SSF53649">
    <property type="entry name" value="Alkaline phosphatase-like"/>
    <property type="match status" value="1"/>
</dbReference>